<dbReference type="Pfam" id="PF17112">
    <property type="entry name" value="Tom6"/>
    <property type="match status" value="1"/>
</dbReference>
<name>A0A2T2NNZ0_CORCC</name>
<keyword evidence="3" id="KW-1185">Reference proteome</keyword>
<accession>A0A2T2NNZ0</accession>
<proteinExistence type="predicted"/>
<dbReference type="InterPro" id="IPR020266">
    <property type="entry name" value="Tom6"/>
</dbReference>
<reference evidence="2 3" key="1">
    <citation type="journal article" date="2018" name="Front. Microbiol.">
        <title>Genome-Wide Analysis of Corynespora cassiicola Leaf Fall Disease Putative Effectors.</title>
        <authorList>
            <person name="Lopez D."/>
            <person name="Ribeiro S."/>
            <person name="Label P."/>
            <person name="Fumanal B."/>
            <person name="Venisse J.S."/>
            <person name="Kohler A."/>
            <person name="de Oliveira R.R."/>
            <person name="Labutti K."/>
            <person name="Lipzen A."/>
            <person name="Lail K."/>
            <person name="Bauer D."/>
            <person name="Ohm R.A."/>
            <person name="Barry K.W."/>
            <person name="Spatafora J."/>
            <person name="Grigoriev I.V."/>
            <person name="Martin F.M."/>
            <person name="Pujade-Renaud V."/>
        </authorList>
    </citation>
    <scope>NUCLEOTIDE SEQUENCE [LARGE SCALE GENOMIC DNA]</scope>
    <source>
        <strain evidence="2 3">Philippines</strain>
    </source>
</reference>
<protein>
    <recommendedName>
        <fullName evidence="4">TOM core complex subunit Tom6</fullName>
    </recommendedName>
</protein>
<sequence length="59" mass="6338">MPPKAVASKGRTVQEPSFARSTVQAFTSQENRSVVTAVGMFAIGVAFLHSSWSEVLLPM</sequence>
<gene>
    <name evidence="2" type="ORF">BS50DRAFT_573894</name>
</gene>
<keyword evidence="1" id="KW-0812">Transmembrane</keyword>
<keyword evidence="1" id="KW-0472">Membrane</keyword>
<dbReference type="GO" id="GO:0005742">
    <property type="term" value="C:mitochondrial outer membrane translocase complex"/>
    <property type="evidence" value="ECO:0007669"/>
    <property type="project" value="InterPro"/>
</dbReference>
<evidence type="ECO:0008006" key="4">
    <source>
        <dbReference type="Google" id="ProtNLM"/>
    </source>
</evidence>
<feature type="transmembrane region" description="Helical" evidence="1">
    <location>
        <begin position="34"/>
        <end position="52"/>
    </location>
</feature>
<dbReference type="AlphaFoldDB" id="A0A2T2NNZ0"/>
<evidence type="ECO:0000313" key="2">
    <source>
        <dbReference type="EMBL" id="PSN67152.1"/>
    </source>
</evidence>
<dbReference type="Proteomes" id="UP000240883">
    <property type="component" value="Unassembled WGS sequence"/>
</dbReference>
<keyword evidence="1" id="KW-1133">Transmembrane helix</keyword>
<dbReference type="EMBL" id="KZ678135">
    <property type="protein sequence ID" value="PSN67152.1"/>
    <property type="molecule type" value="Genomic_DNA"/>
</dbReference>
<evidence type="ECO:0000313" key="3">
    <source>
        <dbReference type="Proteomes" id="UP000240883"/>
    </source>
</evidence>
<organism evidence="2 3">
    <name type="scientific">Corynespora cassiicola Philippines</name>
    <dbReference type="NCBI Taxonomy" id="1448308"/>
    <lineage>
        <taxon>Eukaryota</taxon>
        <taxon>Fungi</taxon>
        <taxon>Dikarya</taxon>
        <taxon>Ascomycota</taxon>
        <taxon>Pezizomycotina</taxon>
        <taxon>Dothideomycetes</taxon>
        <taxon>Pleosporomycetidae</taxon>
        <taxon>Pleosporales</taxon>
        <taxon>Corynesporascaceae</taxon>
        <taxon>Corynespora</taxon>
    </lineage>
</organism>
<dbReference type="OrthoDB" id="5403997at2759"/>
<evidence type="ECO:0000256" key="1">
    <source>
        <dbReference type="SAM" id="Phobius"/>
    </source>
</evidence>
<dbReference type="GO" id="GO:0030150">
    <property type="term" value="P:protein import into mitochondrial matrix"/>
    <property type="evidence" value="ECO:0007669"/>
    <property type="project" value="InterPro"/>
</dbReference>